<dbReference type="AlphaFoldDB" id="A0A328X682"/>
<accession>A0A328X682</accession>
<evidence type="ECO:0000313" key="2">
    <source>
        <dbReference type="Proteomes" id="UP000249518"/>
    </source>
</evidence>
<organism evidence="1 2">
    <name type="scientific">Flavobacterium lacus</name>
    <dbReference type="NCBI Taxonomy" id="1353778"/>
    <lineage>
        <taxon>Bacteria</taxon>
        <taxon>Pseudomonadati</taxon>
        <taxon>Bacteroidota</taxon>
        <taxon>Flavobacteriia</taxon>
        <taxon>Flavobacteriales</taxon>
        <taxon>Flavobacteriaceae</taxon>
        <taxon>Flavobacterium</taxon>
    </lineage>
</organism>
<dbReference type="RefSeq" id="WP_112084452.1">
    <property type="nucleotide sequence ID" value="NZ_QLSV01000001.1"/>
</dbReference>
<evidence type="ECO:0000313" key="1">
    <source>
        <dbReference type="EMBL" id="RAR50848.1"/>
    </source>
</evidence>
<comment type="caution">
    <text evidence="1">The sequence shown here is derived from an EMBL/GenBank/DDBJ whole genome shotgun (WGS) entry which is preliminary data.</text>
</comment>
<dbReference type="Proteomes" id="UP000249518">
    <property type="component" value="Unassembled WGS sequence"/>
</dbReference>
<dbReference type="OrthoDB" id="982075at2"/>
<dbReference type="EMBL" id="QLSV01000001">
    <property type="protein sequence ID" value="RAR50848.1"/>
    <property type="molecule type" value="Genomic_DNA"/>
</dbReference>
<sequence>MATVYESIENEKISSLVFPKSDVLSRNEAINQRITELKMALTFGNLDYFKIKIYFEDNLSKKVVEAKVCGVTKSRVILTQGIGIPINRIYRTFKFYN</sequence>
<keyword evidence="2" id="KW-1185">Reference proteome</keyword>
<reference evidence="1 2" key="1">
    <citation type="submission" date="2018-06" db="EMBL/GenBank/DDBJ databases">
        <title>Genomic Encyclopedia of Type Strains, Phase III (KMG-III): the genomes of soil and plant-associated and newly described type strains.</title>
        <authorList>
            <person name="Whitman W."/>
        </authorList>
    </citation>
    <scope>NUCLEOTIDE SEQUENCE [LARGE SCALE GENOMIC DNA]</scope>
    <source>
        <strain evidence="1 2">CGMCC 1.12504</strain>
    </source>
</reference>
<gene>
    <name evidence="1" type="ORF">B0I10_10113</name>
</gene>
<protein>
    <submittedName>
        <fullName evidence="1">Uncharacterized protein</fullName>
    </submittedName>
</protein>
<proteinExistence type="predicted"/>
<name>A0A328X682_9FLAO</name>